<reference evidence="2 3" key="1">
    <citation type="journal article" date="2022" name="Allergy">
        <title>Genome assembly and annotation of Periplaneta americana reveal a comprehensive cockroach allergen profile.</title>
        <authorList>
            <person name="Wang L."/>
            <person name="Xiong Q."/>
            <person name="Saelim N."/>
            <person name="Wang L."/>
            <person name="Nong W."/>
            <person name="Wan A.T."/>
            <person name="Shi M."/>
            <person name="Liu X."/>
            <person name="Cao Q."/>
            <person name="Hui J.H.L."/>
            <person name="Sookrung N."/>
            <person name="Leung T.F."/>
            <person name="Tungtrongchitr A."/>
            <person name="Tsui S.K.W."/>
        </authorList>
    </citation>
    <scope>NUCLEOTIDE SEQUENCE [LARGE SCALE GENOMIC DNA]</scope>
    <source>
        <strain evidence="2">PWHHKU_190912</strain>
    </source>
</reference>
<feature type="compositionally biased region" description="Polar residues" evidence="1">
    <location>
        <begin position="153"/>
        <end position="167"/>
    </location>
</feature>
<protein>
    <submittedName>
        <fullName evidence="2">Uncharacterized protein</fullName>
    </submittedName>
</protein>
<dbReference type="PANTHER" id="PTHR47027">
    <property type="entry name" value="REVERSE TRANSCRIPTASE DOMAIN-CONTAINING PROTEIN"/>
    <property type="match status" value="1"/>
</dbReference>
<proteinExistence type="predicted"/>
<organism evidence="2 3">
    <name type="scientific">Periplaneta americana</name>
    <name type="common">American cockroach</name>
    <name type="synonym">Blatta americana</name>
    <dbReference type="NCBI Taxonomy" id="6978"/>
    <lineage>
        <taxon>Eukaryota</taxon>
        <taxon>Metazoa</taxon>
        <taxon>Ecdysozoa</taxon>
        <taxon>Arthropoda</taxon>
        <taxon>Hexapoda</taxon>
        <taxon>Insecta</taxon>
        <taxon>Pterygota</taxon>
        <taxon>Neoptera</taxon>
        <taxon>Polyneoptera</taxon>
        <taxon>Dictyoptera</taxon>
        <taxon>Blattodea</taxon>
        <taxon>Blattoidea</taxon>
        <taxon>Blattidae</taxon>
        <taxon>Blattinae</taxon>
        <taxon>Periplaneta</taxon>
    </lineage>
</organism>
<dbReference type="EMBL" id="JAJSOF020000009">
    <property type="protein sequence ID" value="KAJ4445973.1"/>
    <property type="molecule type" value="Genomic_DNA"/>
</dbReference>
<feature type="region of interest" description="Disordered" evidence="1">
    <location>
        <begin position="140"/>
        <end position="179"/>
    </location>
</feature>
<evidence type="ECO:0000313" key="2">
    <source>
        <dbReference type="EMBL" id="KAJ4445973.1"/>
    </source>
</evidence>
<accession>A0ABQ8TI71</accession>
<comment type="caution">
    <text evidence="2">The sequence shown here is derived from an EMBL/GenBank/DDBJ whole genome shotgun (WGS) entry which is preliminary data.</text>
</comment>
<dbReference type="PANTHER" id="PTHR47027:SF20">
    <property type="entry name" value="REVERSE TRANSCRIPTASE-LIKE PROTEIN WITH RNA-DIRECTED DNA POLYMERASE DOMAIN"/>
    <property type="match status" value="1"/>
</dbReference>
<sequence length="350" mass="40474">MIMSRDQNIVRNGTIKIEDLSFEEVEKFKYLGAAVTNINYTREEIKRRINMGTAYYYSVEKLLSSSLLSKNLKVRIYKTIILPVLLYGCETWTLTLREEQRLRLFENKVRLSFLSDYLQSGHFDPCKIGIDTQAQQLRRESSHEEGRRLYPHPNSQNNRVLPSTTPLTREDARESVPTAPVRRPLRRSPVVGLPLLASGQACNAAFPLHLMKQLYRCDSVAISSLVETGWTTGRHYSSNLELKSIALIKTLKCFIVHLHITTLDWEMFYLRKLWLFVFGIHNQENNTAQFYCYHEGQANRGPIEVCTFLNDYISELDSVKELHVFSDLCGGQNRNNTVFSRLFYDALSTD</sequence>
<evidence type="ECO:0000313" key="3">
    <source>
        <dbReference type="Proteomes" id="UP001148838"/>
    </source>
</evidence>
<keyword evidence="3" id="KW-1185">Reference proteome</keyword>
<name>A0ABQ8TI71_PERAM</name>
<gene>
    <name evidence="2" type="ORF">ANN_12659</name>
</gene>
<dbReference type="Proteomes" id="UP001148838">
    <property type="component" value="Unassembled WGS sequence"/>
</dbReference>
<evidence type="ECO:0000256" key="1">
    <source>
        <dbReference type="SAM" id="MobiDB-lite"/>
    </source>
</evidence>